<evidence type="ECO:0000313" key="1">
    <source>
        <dbReference type="EMBL" id="SUZ77498.1"/>
    </source>
</evidence>
<accession>A0A381QEU9</accession>
<gene>
    <name evidence="1" type="ORF">METZ01_LOCUS30352</name>
</gene>
<reference evidence="1" key="1">
    <citation type="submission" date="2018-05" db="EMBL/GenBank/DDBJ databases">
        <authorList>
            <person name="Lanie J.A."/>
            <person name="Ng W.-L."/>
            <person name="Kazmierczak K.M."/>
            <person name="Andrzejewski T.M."/>
            <person name="Davidsen T.M."/>
            <person name="Wayne K.J."/>
            <person name="Tettelin H."/>
            <person name="Glass J.I."/>
            <person name="Rusch D."/>
            <person name="Podicherti R."/>
            <person name="Tsui H.-C.T."/>
            <person name="Winkler M.E."/>
        </authorList>
    </citation>
    <scope>NUCLEOTIDE SEQUENCE</scope>
</reference>
<dbReference type="AlphaFoldDB" id="A0A381QEU9"/>
<proteinExistence type="predicted"/>
<protein>
    <submittedName>
        <fullName evidence="1">Uncharacterized protein</fullName>
    </submittedName>
</protein>
<name>A0A381QEU9_9ZZZZ</name>
<organism evidence="1">
    <name type="scientific">marine metagenome</name>
    <dbReference type="NCBI Taxonomy" id="408172"/>
    <lineage>
        <taxon>unclassified sequences</taxon>
        <taxon>metagenomes</taxon>
        <taxon>ecological metagenomes</taxon>
    </lineage>
</organism>
<dbReference type="EMBL" id="UINC01001318">
    <property type="protein sequence ID" value="SUZ77498.1"/>
    <property type="molecule type" value="Genomic_DNA"/>
</dbReference>
<sequence>MFYEGILQLKIIMWAAELKANHILGKIKAGNKPGSVLTAVSRDHLSGTTVTDSL</sequence>